<dbReference type="Gene3D" id="2.60.120.560">
    <property type="entry name" value="Exo-inulinase, domain 1"/>
    <property type="match status" value="1"/>
</dbReference>
<organism evidence="2 3">
    <name type="scientific">Maribacter vaceletii</name>
    <dbReference type="NCBI Taxonomy" id="1206816"/>
    <lineage>
        <taxon>Bacteria</taxon>
        <taxon>Pseudomonadati</taxon>
        <taxon>Bacteroidota</taxon>
        <taxon>Flavobacteriia</taxon>
        <taxon>Flavobacteriales</taxon>
        <taxon>Flavobacteriaceae</taxon>
        <taxon>Maribacter</taxon>
    </lineage>
</organism>
<dbReference type="Pfam" id="PF06439">
    <property type="entry name" value="3keto-disac_hyd"/>
    <property type="match status" value="1"/>
</dbReference>
<reference evidence="2 3" key="1">
    <citation type="submission" date="2018-10" db="EMBL/GenBank/DDBJ databases">
        <title>Genomic Encyclopedia of Archaeal and Bacterial Type Strains, Phase II (KMG-II): from individual species to whole genera.</title>
        <authorList>
            <person name="Goeker M."/>
        </authorList>
    </citation>
    <scope>NUCLEOTIDE SEQUENCE [LARGE SCALE GENOMIC DNA]</scope>
    <source>
        <strain evidence="2 3">DSM 25230</strain>
    </source>
</reference>
<accession>A0A495EBX8</accession>
<proteinExistence type="predicted"/>
<dbReference type="GO" id="GO:0016787">
    <property type="term" value="F:hydrolase activity"/>
    <property type="evidence" value="ECO:0007669"/>
    <property type="project" value="InterPro"/>
</dbReference>
<dbReference type="EMBL" id="RBIQ01000007">
    <property type="protein sequence ID" value="RKR14326.1"/>
    <property type="molecule type" value="Genomic_DNA"/>
</dbReference>
<evidence type="ECO:0000313" key="3">
    <source>
        <dbReference type="Proteomes" id="UP000269412"/>
    </source>
</evidence>
<dbReference type="RefSeq" id="WP_121063439.1">
    <property type="nucleotide sequence ID" value="NZ_RBIQ01000007.1"/>
</dbReference>
<comment type="caution">
    <text evidence="2">The sequence shown here is derived from an EMBL/GenBank/DDBJ whole genome shotgun (WGS) entry which is preliminary data.</text>
</comment>
<dbReference type="OrthoDB" id="259356at2"/>
<name>A0A495EBX8_9FLAO</name>
<dbReference type="AlphaFoldDB" id="A0A495EBX8"/>
<gene>
    <name evidence="2" type="ORF">CLV91_0401</name>
</gene>
<protein>
    <submittedName>
        <fullName evidence="2">Uncharacterized protein DUF1080</fullName>
    </submittedName>
</protein>
<sequence>MLLKNSIPIVKKIVFLIVFLSITVSNTFAQHSINPFPKGEINTTYTTSEKPNPENNKLFTVKNNRIEVLYTWKGNKAPFGIITTRKEYSHYNLELQYKWGERKFKPRLEDKRDAGILFHIQGEKVVWPSSLECQIQEHDTGDLWVIKGPAVIVIEKNGVEKKLDSSGDTAFLQNIKYEDHEIEGWNTVRLEVRGSKSARFYVNGNLINEIKNFVDKDKKPLSKGQIALQAEGAEITYRNIQLEELQP</sequence>
<dbReference type="InterPro" id="IPR010496">
    <property type="entry name" value="AL/BT2_dom"/>
</dbReference>
<evidence type="ECO:0000259" key="1">
    <source>
        <dbReference type="Pfam" id="PF06439"/>
    </source>
</evidence>
<feature type="domain" description="3-keto-alpha-glucoside-1,2-lyase/3-keto-2-hydroxy-glucal hydratase" evidence="1">
    <location>
        <begin position="52"/>
        <end position="242"/>
    </location>
</feature>
<evidence type="ECO:0000313" key="2">
    <source>
        <dbReference type="EMBL" id="RKR14326.1"/>
    </source>
</evidence>
<keyword evidence="3" id="KW-1185">Reference proteome</keyword>
<dbReference type="Proteomes" id="UP000269412">
    <property type="component" value="Unassembled WGS sequence"/>
</dbReference>